<dbReference type="PANTHER" id="PTHR19143:SF394">
    <property type="entry name" value="ANGIOPOIETIN-RELATED PROTEIN 3-LIKE"/>
    <property type="match status" value="1"/>
</dbReference>
<dbReference type="Pfam" id="PF00147">
    <property type="entry name" value="Fibrinogen_C"/>
    <property type="match status" value="2"/>
</dbReference>
<dbReference type="AlphaFoldDB" id="A0A8T0FBR1"/>
<evidence type="ECO:0000313" key="3">
    <source>
        <dbReference type="EMBL" id="KAF8788697.1"/>
    </source>
</evidence>
<dbReference type="InterPro" id="IPR036056">
    <property type="entry name" value="Fibrinogen-like_C"/>
</dbReference>
<dbReference type="InterPro" id="IPR020837">
    <property type="entry name" value="Fibrinogen_CS"/>
</dbReference>
<dbReference type="Gene3D" id="3.90.215.10">
    <property type="entry name" value="Gamma Fibrinogen, chain A, domain 1"/>
    <property type="match status" value="2"/>
</dbReference>
<reference evidence="3" key="2">
    <citation type="submission" date="2020-06" db="EMBL/GenBank/DDBJ databases">
        <authorList>
            <person name="Sheffer M."/>
        </authorList>
    </citation>
    <scope>NUCLEOTIDE SEQUENCE</scope>
</reference>
<feature type="domain" description="Fibrinogen C-terminal" evidence="2">
    <location>
        <begin position="1"/>
        <end position="82"/>
    </location>
</feature>
<comment type="caution">
    <text evidence="3">The sequence shown here is derived from an EMBL/GenBank/DDBJ whole genome shotgun (WGS) entry which is preliminary data.</text>
</comment>
<dbReference type="InterPro" id="IPR002181">
    <property type="entry name" value="Fibrinogen_a/b/g_C_dom"/>
</dbReference>
<dbReference type="CDD" id="cd00087">
    <property type="entry name" value="FReD"/>
    <property type="match status" value="1"/>
</dbReference>
<evidence type="ECO:0000313" key="4">
    <source>
        <dbReference type="Proteomes" id="UP000807504"/>
    </source>
</evidence>
<organism evidence="3 4">
    <name type="scientific">Argiope bruennichi</name>
    <name type="common">Wasp spider</name>
    <name type="synonym">Aranea bruennichi</name>
    <dbReference type="NCBI Taxonomy" id="94029"/>
    <lineage>
        <taxon>Eukaryota</taxon>
        <taxon>Metazoa</taxon>
        <taxon>Ecdysozoa</taxon>
        <taxon>Arthropoda</taxon>
        <taxon>Chelicerata</taxon>
        <taxon>Arachnida</taxon>
        <taxon>Araneae</taxon>
        <taxon>Araneomorphae</taxon>
        <taxon>Entelegynae</taxon>
        <taxon>Araneoidea</taxon>
        <taxon>Araneidae</taxon>
        <taxon>Argiope</taxon>
    </lineage>
</organism>
<dbReference type="PROSITE" id="PS00514">
    <property type="entry name" value="FIBRINOGEN_C_1"/>
    <property type="match status" value="2"/>
</dbReference>
<protein>
    <submittedName>
        <fullName evidence="3">Techylectin-5A like protein</fullName>
    </submittedName>
</protein>
<dbReference type="PROSITE" id="PS51406">
    <property type="entry name" value="FIBRINOGEN_C_2"/>
    <property type="match status" value="2"/>
</dbReference>
<keyword evidence="1" id="KW-1015">Disulfide bond</keyword>
<sequence length="362" mass="41135">MKTIDKKYYYATYSTFWIDDENAGYMLHIGSYDGTAGDGMKTSNEIKFSTKDKKNDKATNPCTTLEKGGWWYNDCGRSNPNGLNVPGVNDCKDNSSTANKCGVKEKVSAYLNIAMKLVEEAKESYTTCDASKNCTKVVFLHKKPIDCSEILENGERKSGVYKIWPRHRIFEGKPLSVYCDMETDGGGWTVYPKKRGKIFQTKKDFYPQKWHDSNTDFGKNKGRILVGNENIYALTNQGNYFMRFDIETVNRERSFAIYSSFWVENESADYMLHFGNYSGTAGDGISTLRGMKFSTKDKRNDIWTDACTTVKQGGWWYSACGGSNPNGINLPEGKNDGKYMNWEPVTKYDSLLAIAIKIRPYY</sequence>
<dbReference type="EMBL" id="JABXBU010000012">
    <property type="protein sequence ID" value="KAF8788697.1"/>
    <property type="molecule type" value="Genomic_DNA"/>
</dbReference>
<reference evidence="3" key="1">
    <citation type="journal article" date="2020" name="bioRxiv">
        <title>Chromosome-level reference genome of the European wasp spider Argiope bruennichi: a resource for studies on range expansion and evolutionary adaptation.</title>
        <authorList>
            <person name="Sheffer M.M."/>
            <person name="Hoppe A."/>
            <person name="Krehenwinkel H."/>
            <person name="Uhl G."/>
            <person name="Kuss A.W."/>
            <person name="Jensen L."/>
            <person name="Jensen C."/>
            <person name="Gillespie R.G."/>
            <person name="Hoff K.J."/>
            <person name="Prost S."/>
        </authorList>
    </citation>
    <scope>NUCLEOTIDE SEQUENCE</scope>
</reference>
<feature type="domain" description="Fibrinogen C-terminal" evidence="2">
    <location>
        <begin position="138"/>
        <end position="362"/>
    </location>
</feature>
<gene>
    <name evidence="3" type="ORF">HNY73_006708</name>
</gene>
<dbReference type="Proteomes" id="UP000807504">
    <property type="component" value="Unassembled WGS sequence"/>
</dbReference>
<proteinExistence type="predicted"/>
<dbReference type="SMART" id="SM00186">
    <property type="entry name" value="FBG"/>
    <property type="match status" value="1"/>
</dbReference>
<dbReference type="SUPFAM" id="SSF56496">
    <property type="entry name" value="Fibrinogen C-terminal domain-like"/>
    <property type="match status" value="2"/>
</dbReference>
<evidence type="ECO:0000259" key="2">
    <source>
        <dbReference type="PROSITE" id="PS51406"/>
    </source>
</evidence>
<dbReference type="PANTHER" id="PTHR19143">
    <property type="entry name" value="FIBRINOGEN/TENASCIN/ANGIOPOEITIN"/>
    <property type="match status" value="1"/>
</dbReference>
<dbReference type="InterPro" id="IPR050373">
    <property type="entry name" value="Fibrinogen_C-term_domain"/>
</dbReference>
<keyword evidence="4" id="KW-1185">Reference proteome</keyword>
<dbReference type="GO" id="GO:0005615">
    <property type="term" value="C:extracellular space"/>
    <property type="evidence" value="ECO:0007669"/>
    <property type="project" value="TreeGrafter"/>
</dbReference>
<accession>A0A8T0FBR1</accession>
<dbReference type="NCBIfam" id="NF040941">
    <property type="entry name" value="GGGWT_bact"/>
    <property type="match status" value="1"/>
</dbReference>
<evidence type="ECO:0000256" key="1">
    <source>
        <dbReference type="ARBA" id="ARBA00023157"/>
    </source>
</evidence>
<name>A0A8T0FBR1_ARGBR</name>
<dbReference type="InterPro" id="IPR014716">
    <property type="entry name" value="Fibrinogen_a/b/g_C_1"/>
</dbReference>